<dbReference type="Gene3D" id="3.30.565.10">
    <property type="entry name" value="Histidine kinase-like ATPase, C-terminal domain"/>
    <property type="match status" value="1"/>
</dbReference>
<dbReference type="FunFam" id="1.10.287.130:FF:000038">
    <property type="entry name" value="Sensory transduction histidine kinase"/>
    <property type="match status" value="1"/>
</dbReference>
<dbReference type="CDD" id="cd00082">
    <property type="entry name" value="HisKA"/>
    <property type="match status" value="1"/>
</dbReference>
<dbReference type="SUPFAM" id="SSF52172">
    <property type="entry name" value="CheY-like"/>
    <property type="match status" value="1"/>
</dbReference>
<keyword evidence="7" id="KW-0418">Kinase</keyword>
<evidence type="ECO:0000256" key="4">
    <source>
        <dbReference type="ARBA" id="ARBA00022553"/>
    </source>
</evidence>
<dbReference type="CDD" id="cd00130">
    <property type="entry name" value="PAS"/>
    <property type="match status" value="4"/>
</dbReference>
<keyword evidence="6" id="KW-0547">Nucleotide-binding</keyword>
<dbReference type="Gene3D" id="3.30.450.20">
    <property type="entry name" value="PAS domain"/>
    <property type="match status" value="4"/>
</dbReference>
<dbReference type="PANTHER" id="PTHR43047">
    <property type="entry name" value="TWO-COMPONENT HISTIDINE PROTEIN KINASE"/>
    <property type="match status" value="1"/>
</dbReference>
<dbReference type="InterPro" id="IPR035965">
    <property type="entry name" value="PAS-like_dom_sf"/>
</dbReference>
<dbReference type="Pfam" id="PF02518">
    <property type="entry name" value="HATPase_c"/>
    <property type="match status" value="1"/>
</dbReference>
<comment type="catalytic activity">
    <reaction evidence="1">
        <text>ATP + protein L-histidine = ADP + protein N-phospho-L-histidine.</text>
        <dbReference type="EC" id="2.7.13.3"/>
    </reaction>
</comment>
<dbReference type="GO" id="GO:0016020">
    <property type="term" value="C:membrane"/>
    <property type="evidence" value="ECO:0007669"/>
    <property type="project" value="UniProtKB-SubCell"/>
</dbReference>
<dbReference type="Pfam" id="PF00512">
    <property type="entry name" value="HisKA"/>
    <property type="match status" value="1"/>
</dbReference>
<evidence type="ECO:0000256" key="10">
    <source>
        <dbReference type="ARBA" id="ARBA00023136"/>
    </source>
</evidence>
<evidence type="ECO:0000256" key="2">
    <source>
        <dbReference type="ARBA" id="ARBA00004370"/>
    </source>
</evidence>
<gene>
    <name evidence="14" type="ORF">HCG48_09325</name>
</gene>
<dbReference type="EMBL" id="CP051167">
    <property type="protein sequence ID" value="QIZ70759.1"/>
    <property type="molecule type" value="Genomic_DNA"/>
</dbReference>
<dbReference type="InterPro" id="IPR005467">
    <property type="entry name" value="His_kinase_dom"/>
</dbReference>
<dbReference type="InterPro" id="IPR036890">
    <property type="entry name" value="HATPase_C_sf"/>
</dbReference>
<evidence type="ECO:0000259" key="13">
    <source>
        <dbReference type="PROSITE" id="PS50113"/>
    </source>
</evidence>
<dbReference type="InterPro" id="IPR011006">
    <property type="entry name" value="CheY-like_superfamily"/>
</dbReference>
<organism evidence="14 15">
    <name type="scientific">Oxynema aestuarii AP17</name>
    <dbReference type="NCBI Taxonomy" id="2064643"/>
    <lineage>
        <taxon>Bacteria</taxon>
        <taxon>Bacillati</taxon>
        <taxon>Cyanobacteriota</taxon>
        <taxon>Cyanophyceae</taxon>
        <taxon>Oscillatoriophycideae</taxon>
        <taxon>Oscillatoriales</taxon>
        <taxon>Oscillatoriaceae</taxon>
        <taxon>Oxynema</taxon>
        <taxon>Oxynema aestuarii</taxon>
    </lineage>
</organism>
<dbReference type="SMART" id="SM00387">
    <property type="entry name" value="HATPase_c"/>
    <property type="match status" value="1"/>
</dbReference>
<keyword evidence="5" id="KW-0808">Transferase</keyword>
<evidence type="ECO:0000313" key="15">
    <source>
        <dbReference type="Proteomes" id="UP000500857"/>
    </source>
</evidence>
<evidence type="ECO:0000256" key="7">
    <source>
        <dbReference type="ARBA" id="ARBA00022777"/>
    </source>
</evidence>
<dbReference type="InterPro" id="IPR001610">
    <property type="entry name" value="PAC"/>
</dbReference>
<feature type="domain" description="PAC" evidence="13">
    <location>
        <begin position="495"/>
        <end position="546"/>
    </location>
</feature>
<keyword evidence="4" id="KW-0597">Phosphoprotein</keyword>
<dbReference type="Pfam" id="PF13426">
    <property type="entry name" value="PAS_9"/>
    <property type="match status" value="2"/>
</dbReference>
<evidence type="ECO:0000259" key="12">
    <source>
        <dbReference type="PROSITE" id="PS50112"/>
    </source>
</evidence>
<feature type="domain" description="Histidine kinase" evidence="11">
    <location>
        <begin position="690"/>
        <end position="915"/>
    </location>
</feature>
<dbReference type="InterPro" id="IPR003594">
    <property type="entry name" value="HATPase_dom"/>
</dbReference>
<dbReference type="SUPFAM" id="SSF47384">
    <property type="entry name" value="Homodimeric domain of signal transducing histidine kinase"/>
    <property type="match status" value="1"/>
</dbReference>
<name>A0A6H1TZH7_9CYAN</name>
<dbReference type="InterPro" id="IPR013655">
    <property type="entry name" value="PAS_fold_3"/>
</dbReference>
<dbReference type="Proteomes" id="UP000500857">
    <property type="component" value="Chromosome"/>
</dbReference>
<dbReference type="RefSeq" id="WP_168568914.1">
    <property type="nucleotide sequence ID" value="NZ_CP051167.1"/>
</dbReference>
<feature type="domain" description="PAS" evidence="12">
    <location>
        <begin position="434"/>
        <end position="478"/>
    </location>
</feature>
<evidence type="ECO:0000256" key="6">
    <source>
        <dbReference type="ARBA" id="ARBA00022741"/>
    </source>
</evidence>
<evidence type="ECO:0000256" key="3">
    <source>
        <dbReference type="ARBA" id="ARBA00012438"/>
    </source>
</evidence>
<protein>
    <recommendedName>
        <fullName evidence="3">histidine kinase</fullName>
        <ecNumber evidence="3">2.7.13.3</ecNumber>
    </recommendedName>
</protein>
<dbReference type="SMART" id="SM00388">
    <property type="entry name" value="HisKA"/>
    <property type="match status" value="1"/>
</dbReference>
<dbReference type="AlphaFoldDB" id="A0A6H1TZH7"/>
<feature type="domain" description="PAS" evidence="12">
    <location>
        <begin position="284"/>
        <end position="343"/>
    </location>
</feature>
<keyword evidence="15" id="KW-1185">Reference proteome</keyword>
<dbReference type="PROSITE" id="PS50113">
    <property type="entry name" value="PAC"/>
    <property type="match status" value="4"/>
</dbReference>
<dbReference type="SMART" id="SM00086">
    <property type="entry name" value="PAC"/>
    <property type="match status" value="4"/>
</dbReference>
<dbReference type="PANTHER" id="PTHR43047:SF78">
    <property type="entry name" value="SENSORY_REGULATORY PROTEIN RPFC"/>
    <property type="match status" value="1"/>
</dbReference>
<proteinExistence type="predicted"/>
<dbReference type="InterPro" id="IPR003661">
    <property type="entry name" value="HisK_dim/P_dom"/>
</dbReference>
<comment type="subcellular location">
    <subcellularLocation>
        <location evidence="2">Membrane</location>
    </subcellularLocation>
</comment>
<reference evidence="14 15" key="1">
    <citation type="submission" date="2020-04" db="EMBL/GenBank/DDBJ databases">
        <authorList>
            <person name="Basu S."/>
            <person name="Maruthanayagam V."/>
            <person name="Chakraborty S."/>
            <person name="Pramanik A."/>
            <person name="Mukherjee J."/>
            <person name="Brink B."/>
        </authorList>
    </citation>
    <scope>NUCLEOTIDE SEQUENCE [LARGE SCALE GENOMIC DNA]</scope>
    <source>
        <strain evidence="14 15">AP17</strain>
    </source>
</reference>
<sequence length="1014" mass="114722">MVSPRANSSLSLSDNSIILWLGDRGSHWKQHQAMLGDRGYTLRAGRLEGERWIVRGRQRTNPIEPIAIVVRGADFEPIWQMLGALVRVASPPENCHIPILIRIGVGEAFDPTLVLEREGVDYLREPFESSDLLVRIERLLQSGSRRRQQTQIEQQWTILERAIAQIGIGVTISDALRADYPIVYVNSVFEQLTGYTFAEVKGQNCRFLQGKKRDQPQIATLRKAIATGEPCEVILENYRKDGTRFWNQVQICPFRDAEGTVTHIVGLQSDASDRRAQEQFFFENRERFRLAFENAPIGMAIASLEPEKKGTLLRANTALCRMLGYSHAELKQLTIERVSHPDDWKIDLDLAYKLLAGDIDRYQIEKRYIHKQGHIVWGNLAVSLVRNEVGEPLYAICHVEDISDRKRAELALQERETQLQILGDNLDRGLIYQLVRDPDGCYRFSYMSGGVERLLGLTPEQVKADPSSLYALIAEEDRPLHDRLTEESWRNLSVFSMQMRKRKPDGSLQWSQLRSVPRRLPDGTTIWDGIEVDITELKLAEAQLRESEERFRGAFDDAAVAMAIVDLQGNFIQVNRALCDLLGYDAEELLKLNVCAIVDPEEHFAAKTLQPLFEGRQSALVQEREYLHKDGEKIATLASISLLKDERGKPRYAIGQIQDIRARKAAEAQLVHAKEAAEAANRAKSAFLANMSHELRTPLHAIFGFSDLLRHSPNLSEIEREHLQIVRRNGENLLGLINEILDLSKIEVGRGLLKLEHFDLYRLLQELEEIFGVKARQKNLGFQTIAAPNLPRYVCSDRLKLTQVLIQLLENAIKFTTHGEVSLEVRPVAGDCPAQTLRERLRFAVRDTGIGIAEENHDRIFEPFTAERVGTKGSTGSGLGLALVRKHLELLDSAIELSSEPENGSTFAFEIEVETISEDVRGTQEAIVDPASPPTASPTAEELQIEKLLADLSASWKQELRKAALVLDDRALFALLDRLSDREAPLVHCLRTWIDNFAYDKIIELLDRHCQDSS</sequence>
<dbReference type="SUPFAM" id="SSF55785">
    <property type="entry name" value="PYP-like sensor domain (PAS domain)"/>
    <property type="match status" value="4"/>
</dbReference>
<feature type="domain" description="PAC" evidence="13">
    <location>
        <begin position="620"/>
        <end position="672"/>
    </location>
</feature>
<dbReference type="EC" id="2.7.13.3" evidence="3"/>
<dbReference type="Pfam" id="PF08447">
    <property type="entry name" value="PAS_3"/>
    <property type="match status" value="2"/>
</dbReference>
<dbReference type="InterPro" id="IPR000014">
    <property type="entry name" value="PAS"/>
</dbReference>
<evidence type="ECO:0000256" key="9">
    <source>
        <dbReference type="ARBA" id="ARBA00023012"/>
    </source>
</evidence>
<dbReference type="SUPFAM" id="SSF55874">
    <property type="entry name" value="ATPase domain of HSP90 chaperone/DNA topoisomerase II/histidine kinase"/>
    <property type="match status" value="1"/>
</dbReference>
<dbReference type="InterPro" id="IPR036097">
    <property type="entry name" value="HisK_dim/P_sf"/>
</dbReference>
<dbReference type="KEGG" id="oxy:HCG48_09325"/>
<feature type="domain" description="PAS" evidence="12">
    <location>
        <begin position="547"/>
        <end position="603"/>
    </location>
</feature>
<feature type="domain" description="PAS" evidence="12">
    <location>
        <begin position="182"/>
        <end position="228"/>
    </location>
</feature>
<accession>A0A6H1TZH7</accession>
<keyword evidence="8" id="KW-0067">ATP-binding</keyword>
<feature type="domain" description="PAC" evidence="13">
    <location>
        <begin position="362"/>
        <end position="414"/>
    </location>
</feature>
<dbReference type="SMART" id="SM00091">
    <property type="entry name" value="PAS"/>
    <property type="match status" value="4"/>
</dbReference>
<dbReference type="PRINTS" id="PR00344">
    <property type="entry name" value="BCTRLSENSOR"/>
</dbReference>
<keyword evidence="10" id="KW-0472">Membrane</keyword>
<evidence type="ECO:0000256" key="1">
    <source>
        <dbReference type="ARBA" id="ARBA00000085"/>
    </source>
</evidence>
<dbReference type="GO" id="GO:0000155">
    <property type="term" value="F:phosphorelay sensor kinase activity"/>
    <property type="evidence" value="ECO:0007669"/>
    <property type="project" value="InterPro"/>
</dbReference>
<dbReference type="PROSITE" id="PS50109">
    <property type="entry name" value="HIS_KIN"/>
    <property type="match status" value="1"/>
</dbReference>
<dbReference type="Gene3D" id="1.10.287.130">
    <property type="match status" value="1"/>
</dbReference>
<dbReference type="InterPro" id="IPR000700">
    <property type="entry name" value="PAS-assoc_C"/>
</dbReference>
<evidence type="ECO:0000256" key="5">
    <source>
        <dbReference type="ARBA" id="ARBA00022679"/>
    </source>
</evidence>
<feature type="domain" description="PAC" evidence="13">
    <location>
        <begin position="229"/>
        <end position="283"/>
    </location>
</feature>
<keyword evidence="9" id="KW-0902">Two-component regulatory system</keyword>
<dbReference type="InterPro" id="IPR004358">
    <property type="entry name" value="Sig_transdc_His_kin-like_C"/>
</dbReference>
<dbReference type="GO" id="GO:0005524">
    <property type="term" value="F:ATP binding"/>
    <property type="evidence" value="ECO:0007669"/>
    <property type="project" value="UniProtKB-KW"/>
</dbReference>
<evidence type="ECO:0000313" key="14">
    <source>
        <dbReference type="EMBL" id="QIZ70759.1"/>
    </source>
</evidence>
<dbReference type="PROSITE" id="PS50112">
    <property type="entry name" value="PAS"/>
    <property type="match status" value="4"/>
</dbReference>
<dbReference type="NCBIfam" id="TIGR00229">
    <property type="entry name" value="sensory_box"/>
    <property type="match status" value="4"/>
</dbReference>
<evidence type="ECO:0000259" key="11">
    <source>
        <dbReference type="PROSITE" id="PS50109"/>
    </source>
</evidence>
<evidence type="ECO:0000256" key="8">
    <source>
        <dbReference type="ARBA" id="ARBA00022840"/>
    </source>
</evidence>